<keyword evidence="1 4" id="KW-0378">Hydrolase</keyword>
<dbReference type="SUPFAM" id="SSF53474">
    <property type="entry name" value="alpha/beta-Hydrolases"/>
    <property type="match status" value="1"/>
</dbReference>
<evidence type="ECO:0000259" key="3">
    <source>
        <dbReference type="Pfam" id="PF00561"/>
    </source>
</evidence>
<dbReference type="Gene3D" id="3.40.50.1820">
    <property type="entry name" value="alpha/beta hydrolase"/>
    <property type="match status" value="1"/>
</dbReference>
<evidence type="ECO:0000256" key="2">
    <source>
        <dbReference type="SAM" id="MobiDB-lite"/>
    </source>
</evidence>
<dbReference type="PANTHER" id="PTHR43798:SF31">
    <property type="entry name" value="AB HYDROLASE SUPERFAMILY PROTEIN YCLE"/>
    <property type="match status" value="1"/>
</dbReference>
<comment type="caution">
    <text evidence="4">The sequence shown here is derived from an EMBL/GenBank/DDBJ whole genome shotgun (WGS) entry which is preliminary data.</text>
</comment>
<dbReference type="OrthoDB" id="27092at2"/>
<name>A0A4Y8KKL1_9MICO</name>
<dbReference type="AlphaFoldDB" id="A0A4Y8KKL1"/>
<proteinExistence type="predicted"/>
<dbReference type="InterPro" id="IPR029058">
    <property type="entry name" value="AB_hydrolase_fold"/>
</dbReference>
<evidence type="ECO:0000313" key="5">
    <source>
        <dbReference type="Proteomes" id="UP000298218"/>
    </source>
</evidence>
<reference evidence="4 5" key="1">
    <citation type="submission" date="2019-03" db="EMBL/GenBank/DDBJ databases">
        <title>Genomics of glacier-inhabiting Cryobacterium strains.</title>
        <authorList>
            <person name="Liu Q."/>
            <person name="Xin Y.-H."/>
        </authorList>
    </citation>
    <scope>NUCLEOTIDE SEQUENCE [LARGE SCALE GENOMIC DNA]</scope>
    <source>
        <strain evidence="4 5">CGMCC 1.4292</strain>
    </source>
</reference>
<protein>
    <submittedName>
        <fullName evidence="4">Alpha/beta hydrolase</fullName>
    </submittedName>
</protein>
<dbReference type="InterPro" id="IPR000639">
    <property type="entry name" value="Epox_hydrolase-like"/>
</dbReference>
<dbReference type="InterPro" id="IPR000073">
    <property type="entry name" value="AB_hydrolase_1"/>
</dbReference>
<sequence>MDPGPRNPEPFHEVTDQDHEPNDPQPHQHADHSPELTATCAAPCRWYQSGGYAPHHPHRYARIMAHLVVPGASLYYETAGHISAPALLLLHAGIAHLRMWDLQVAALAAHHYVIRFDARGFGRTEAEDKPFSNRADALALLDHLGVDRATLVGCDRGGTIALDLAVAHPERVAGLVTIGAGPSGFPEVELSEAEDTIFDSLDAAFNAKDPEGISRLEVLLWAVGPLRRENDLDPSFLQSAYAMNLDNAAHFDEHPFPQPLDPPAADRVVEIMVPALVTVGEFDLTPALAEYEYLLEVMPQASGCTFRDAAHLPSVEHPKEFQSVLVSWLAQNGL</sequence>
<evidence type="ECO:0000313" key="4">
    <source>
        <dbReference type="EMBL" id="TFD75973.1"/>
    </source>
</evidence>
<dbReference type="PANTHER" id="PTHR43798">
    <property type="entry name" value="MONOACYLGLYCEROL LIPASE"/>
    <property type="match status" value="1"/>
</dbReference>
<dbReference type="GO" id="GO:0016787">
    <property type="term" value="F:hydrolase activity"/>
    <property type="evidence" value="ECO:0007669"/>
    <property type="project" value="UniProtKB-KW"/>
</dbReference>
<dbReference type="Proteomes" id="UP000298218">
    <property type="component" value="Unassembled WGS sequence"/>
</dbReference>
<accession>A0A4Y8KKL1</accession>
<feature type="region of interest" description="Disordered" evidence="2">
    <location>
        <begin position="1"/>
        <end position="33"/>
    </location>
</feature>
<dbReference type="InterPro" id="IPR050266">
    <property type="entry name" value="AB_hydrolase_sf"/>
</dbReference>
<dbReference type="EMBL" id="SOHQ01000041">
    <property type="protein sequence ID" value="TFD75973.1"/>
    <property type="molecule type" value="Genomic_DNA"/>
</dbReference>
<gene>
    <name evidence="4" type="ORF">E3T53_14385</name>
</gene>
<dbReference type="GO" id="GO:0016020">
    <property type="term" value="C:membrane"/>
    <property type="evidence" value="ECO:0007669"/>
    <property type="project" value="TreeGrafter"/>
</dbReference>
<keyword evidence="5" id="KW-1185">Reference proteome</keyword>
<feature type="domain" description="AB hydrolase-1" evidence="3">
    <location>
        <begin position="85"/>
        <end position="318"/>
    </location>
</feature>
<dbReference type="PRINTS" id="PR00412">
    <property type="entry name" value="EPOXHYDRLASE"/>
</dbReference>
<evidence type="ECO:0000256" key="1">
    <source>
        <dbReference type="ARBA" id="ARBA00022801"/>
    </source>
</evidence>
<feature type="compositionally biased region" description="Basic and acidic residues" evidence="2">
    <location>
        <begin position="9"/>
        <end position="33"/>
    </location>
</feature>
<dbReference type="PRINTS" id="PR00111">
    <property type="entry name" value="ABHYDROLASE"/>
</dbReference>
<organism evidence="4 5">
    <name type="scientific">Cryobacterium psychrophilum</name>
    <dbReference type="NCBI Taxonomy" id="41988"/>
    <lineage>
        <taxon>Bacteria</taxon>
        <taxon>Bacillati</taxon>
        <taxon>Actinomycetota</taxon>
        <taxon>Actinomycetes</taxon>
        <taxon>Micrococcales</taxon>
        <taxon>Microbacteriaceae</taxon>
        <taxon>Cryobacterium</taxon>
    </lineage>
</organism>
<dbReference type="Pfam" id="PF00561">
    <property type="entry name" value="Abhydrolase_1"/>
    <property type="match status" value="1"/>
</dbReference>